<feature type="compositionally biased region" description="Polar residues" evidence="2">
    <location>
        <begin position="1"/>
        <end position="10"/>
    </location>
</feature>
<dbReference type="InterPro" id="IPR053210">
    <property type="entry name" value="ANKRD12"/>
</dbReference>
<feature type="compositionally biased region" description="Basic and acidic residues" evidence="2">
    <location>
        <begin position="652"/>
        <end position="703"/>
    </location>
</feature>
<dbReference type="PROSITE" id="PS50297">
    <property type="entry name" value="ANK_REP_REGION"/>
    <property type="match status" value="1"/>
</dbReference>
<gene>
    <name evidence="5" type="ORF">BT67DRAFT_460003</name>
</gene>
<dbReference type="AlphaFoldDB" id="A0AAN6ZFM7"/>
<dbReference type="PROSITE" id="PS50088">
    <property type="entry name" value="ANK_REPEAT"/>
    <property type="match status" value="1"/>
</dbReference>
<evidence type="ECO:0000259" key="3">
    <source>
        <dbReference type="Pfam" id="PF24513"/>
    </source>
</evidence>
<feature type="compositionally biased region" description="Basic residues" evidence="2">
    <location>
        <begin position="554"/>
        <end position="564"/>
    </location>
</feature>
<dbReference type="Pfam" id="PF00023">
    <property type="entry name" value="Ank"/>
    <property type="match status" value="1"/>
</dbReference>
<organism evidence="5 6">
    <name type="scientific">Trichocladium antarcticum</name>
    <dbReference type="NCBI Taxonomy" id="1450529"/>
    <lineage>
        <taxon>Eukaryota</taxon>
        <taxon>Fungi</taxon>
        <taxon>Dikarya</taxon>
        <taxon>Ascomycota</taxon>
        <taxon>Pezizomycotina</taxon>
        <taxon>Sordariomycetes</taxon>
        <taxon>Sordariomycetidae</taxon>
        <taxon>Sordariales</taxon>
        <taxon>Chaetomiaceae</taxon>
        <taxon>Trichocladium</taxon>
    </lineage>
</organism>
<name>A0AAN6ZFM7_9PEZI</name>
<evidence type="ECO:0000259" key="4">
    <source>
        <dbReference type="Pfam" id="PF24521"/>
    </source>
</evidence>
<dbReference type="InterPro" id="IPR036770">
    <property type="entry name" value="Ankyrin_rpt-contain_sf"/>
</dbReference>
<evidence type="ECO:0000313" key="6">
    <source>
        <dbReference type="Proteomes" id="UP001304895"/>
    </source>
</evidence>
<dbReference type="PANTHER" id="PTHR24149">
    <property type="entry name" value="ANKYRIN REPEAT DOMAIN-CONTAINING PROTEIN 12"/>
    <property type="match status" value="1"/>
</dbReference>
<dbReference type="InterPro" id="IPR056015">
    <property type="entry name" value="DUF7593"/>
</dbReference>
<evidence type="ECO:0000256" key="1">
    <source>
        <dbReference type="PROSITE-ProRule" id="PRU00023"/>
    </source>
</evidence>
<feature type="compositionally biased region" description="Basic and acidic residues" evidence="2">
    <location>
        <begin position="113"/>
        <end position="133"/>
    </location>
</feature>
<reference evidence="5" key="1">
    <citation type="journal article" date="2023" name="Mol. Phylogenet. Evol.">
        <title>Genome-scale phylogeny and comparative genomics of the fungal order Sordariales.</title>
        <authorList>
            <person name="Hensen N."/>
            <person name="Bonometti L."/>
            <person name="Westerberg I."/>
            <person name="Brannstrom I.O."/>
            <person name="Guillou S."/>
            <person name="Cros-Aarteil S."/>
            <person name="Calhoun S."/>
            <person name="Haridas S."/>
            <person name="Kuo A."/>
            <person name="Mondo S."/>
            <person name="Pangilinan J."/>
            <person name="Riley R."/>
            <person name="LaButti K."/>
            <person name="Andreopoulos B."/>
            <person name="Lipzen A."/>
            <person name="Chen C."/>
            <person name="Yan M."/>
            <person name="Daum C."/>
            <person name="Ng V."/>
            <person name="Clum A."/>
            <person name="Steindorff A."/>
            <person name="Ohm R.A."/>
            <person name="Martin F."/>
            <person name="Silar P."/>
            <person name="Natvig D.O."/>
            <person name="Lalanne C."/>
            <person name="Gautier V."/>
            <person name="Ament-Velasquez S.L."/>
            <person name="Kruys A."/>
            <person name="Hutchinson M.I."/>
            <person name="Powell A.J."/>
            <person name="Barry K."/>
            <person name="Miller A.N."/>
            <person name="Grigoriev I.V."/>
            <person name="Debuchy R."/>
            <person name="Gladieux P."/>
            <person name="Hiltunen Thoren M."/>
            <person name="Johannesson H."/>
        </authorList>
    </citation>
    <scope>NUCLEOTIDE SEQUENCE</scope>
    <source>
        <strain evidence="5">CBS 123565</strain>
    </source>
</reference>
<feature type="region of interest" description="Disordered" evidence="2">
    <location>
        <begin position="1133"/>
        <end position="1156"/>
    </location>
</feature>
<feature type="domain" description="DUF7593" evidence="3">
    <location>
        <begin position="925"/>
        <end position="1084"/>
    </location>
</feature>
<evidence type="ECO:0000313" key="5">
    <source>
        <dbReference type="EMBL" id="KAK4137390.1"/>
    </source>
</evidence>
<feature type="region of interest" description="Disordered" evidence="2">
    <location>
        <begin position="548"/>
        <end position="914"/>
    </location>
</feature>
<dbReference type="Pfam" id="PF24521">
    <property type="entry name" value="Ank_KRIT1"/>
    <property type="match status" value="1"/>
</dbReference>
<dbReference type="PANTHER" id="PTHR24149:SF14">
    <property type="entry name" value="ANKYRIN REPEAT DOMAIN 12"/>
    <property type="match status" value="1"/>
</dbReference>
<evidence type="ECO:0000256" key="2">
    <source>
        <dbReference type="SAM" id="MobiDB-lite"/>
    </source>
</evidence>
<dbReference type="Pfam" id="PF24513">
    <property type="entry name" value="DUF7593"/>
    <property type="match status" value="1"/>
</dbReference>
<feature type="compositionally biased region" description="Polar residues" evidence="2">
    <location>
        <begin position="1229"/>
        <end position="1241"/>
    </location>
</feature>
<dbReference type="Gene3D" id="1.25.40.20">
    <property type="entry name" value="Ankyrin repeat-containing domain"/>
    <property type="match status" value="1"/>
</dbReference>
<feature type="region of interest" description="Disordered" evidence="2">
    <location>
        <begin position="1"/>
        <end position="300"/>
    </location>
</feature>
<feature type="compositionally biased region" description="Basic and acidic residues" evidence="2">
    <location>
        <begin position="606"/>
        <end position="616"/>
    </location>
</feature>
<protein>
    <recommendedName>
        <fullName evidence="7">Ankyrin repeat protein</fullName>
    </recommendedName>
</protein>
<dbReference type="GO" id="GO:0005654">
    <property type="term" value="C:nucleoplasm"/>
    <property type="evidence" value="ECO:0007669"/>
    <property type="project" value="TreeGrafter"/>
</dbReference>
<feature type="compositionally biased region" description="Basic residues" evidence="2">
    <location>
        <begin position="640"/>
        <end position="649"/>
    </location>
</feature>
<proteinExistence type="predicted"/>
<dbReference type="Proteomes" id="UP001304895">
    <property type="component" value="Unassembled WGS sequence"/>
</dbReference>
<comment type="caution">
    <text evidence="5">The sequence shown here is derived from an EMBL/GenBank/DDBJ whole genome shotgun (WGS) entry which is preliminary data.</text>
</comment>
<sequence>MDAQNATEPASTKPAASPKQPGNDTDHARSSTVTKPSGTAKPDLSFKDSRPSVFGSRLNDEDGGADGNSDAETIVLPGKDGHSPSKVRKIVKHGDKSDAEDVPSASLTHKHSNVKDREGDRWDRGNRTEKSDKSVSMPGTGSNDGSVPGVAKKKKHLDRAKAKDGSSGLSSAPTSPPQPRRRRRSSVAHSRSDSESGLHKPVDKLDKLVPHKRKAPPKPDSEDEAENRKIRRQRTSGSGLDASRKPHFPPKPNHELHSLARTRVSTHLPGHSSNGLSHKKKRVPAPLHGSPYPRSSKLRGLATPATAESTISPVKMVPHKKHLDAHGQTFLARACAKGEYETAKQRLQERPEDINISALNGYDDIVKLLDTPLLDAVENGHFEVVKILLEAGVNPRKANARALLEARLNMGERRRTSEEHHPDLTSNHLLYMPMDDKTLRAAAAHNFDDPESMIAAARGGHDLVMQLLLALGKANPDPTPLSANTEYATPMLLLDQTDFDPTRRFKGEAYYEIARKRRGPNWMDEEHMLKDAYDEHRKPHKESFKNLRDEAAKAHRRKASRPGRPKKEDRIPAIAISDREASPAGKPTAKVKRTESDFAAARKLVSGRELKGEREKQRRRSVTPRDEPEKLSVAGDSTGKRHRSKKRPKSSQSDDRHLKLSNRGDEEQRLTPKPKKADPILHTRRESSKPHASENSIHVKSEDPDVEMPVAAPPPNDNPVSRRKQAELATQAREARRKEDDKKRKEQEKEKERVRLDEEAKRLAEAETRRREVEEQQRRKEEEQQERKRKEEVETKRREEEEERKQREDGERRRLRLQEEEKKRREAEERNRREEERKKEQEKKQKAEEERKKREEEDRLRRERHEREAAAEAKRMRDEEERKEQERKEHALREEMERRRAAREAERAAKEADQRRIRLEQERARLAKLPPLLRWLDSSVNPKAPELASKFSTMQGVRYDCVNPEANGTRDGREQWLLNTQVALLLGEKDLELSRYTAWARVPVSPIAKRIIWRLESDRYALTTPSLYGLGEQLPGYYGGNGPQRLGYPILEKLRAEAWEKFAAMDLFFVRASDFLYIIPTIQHLRNVRLTMAYRELPENETQCSSWTPQQKWKRDPEANGFNKFAPSNKHYLNGELVPDDKPRAGETSTSPFPRNRVPRRGFVAVSRDDPAYARLCKEQGLRELVVDAAPPLMTNGVHSSRTSTSSHVVTAPINGLGSPTLVTTAATNGTGNHQPISPSSEAGPAQARPLVNGFHSMLHSSTD</sequence>
<keyword evidence="1" id="KW-0040">ANK repeat</keyword>
<accession>A0AAN6ZFM7</accession>
<feature type="compositionally biased region" description="Basic and acidic residues" evidence="2">
    <location>
        <begin position="565"/>
        <end position="581"/>
    </location>
</feature>
<feature type="compositionally biased region" description="Basic and acidic residues" evidence="2">
    <location>
        <begin position="190"/>
        <end position="209"/>
    </location>
</feature>
<dbReference type="SMART" id="SM00248">
    <property type="entry name" value="ANK"/>
    <property type="match status" value="3"/>
</dbReference>
<dbReference type="InterPro" id="IPR056485">
    <property type="entry name" value="ARM_KRIT1"/>
</dbReference>
<dbReference type="SUPFAM" id="SSF48403">
    <property type="entry name" value="Ankyrin repeat"/>
    <property type="match status" value="1"/>
</dbReference>
<feature type="repeat" description="ANK" evidence="1">
    <location>
        <begin position="368"/>
        <end position="400"/>
    </location>
</feature>
<keyword evidence="6" id="KW-1185">Reference proteome</keyword>
<evidence type="ECO:0008006" key="7">
    <source>
        <dbReference type="Google" id="ProtNLM"/>
    </source>
</evidence>
<reference evidence="5" key="2">
    <citation type="submission" date="2023-05" db="EMBL/GenBank/DDBJ databases">
        <authorList>
            <consortium name="Lawrence Berkeley National Laboratory"/>
            <person name="Steindorff A."/>
            <person name="Hensen N."/>
            <person name="Bonometti L."/>
            <person name="Westerberg I."/>
            <person name="Brannstrom I.O."/>
            <person name="Guillou S."/>
            <person name="Cros-Aarteil S."/>
            <person name="Calhoun S."/>
            <person name="Haridas S."/>
            <person name="Kuo A."/>
            <person name="Mondo S."/>
            <person name="Pangilinan J."/>
            <person name="Riley R."/>
            <person name="Labutti K."/>
            <person name="Andreopoulos B."/>
            <person name="Lipzen A."/>
            <person name="Chen C."/>
            <person name="Yanf M."/>
            <person name="Daum C."/>
            <person name="Ng V."/>
            <person name="Clum A."/>
            <person name="Ohm R."/>
            <person name="Martin F."/>
            <person name="Silar P."/>
            <person name="Natvig D."/>
            <person name="Lalanne C."/>
            <person name="Gautier V."/>
            <person name="Ament-Velasquez S.L."/>
            <person name="Kruys A."/>
            <person name="Hutchinson M.I."/>
            <person name="Powell A.J."/>
            <person name="Barry K."/>
            <person name="Miller A.N."/>
            <person name="Grigoriev I.V."/>
            <person name="Debuchy R."/>
            <person name="Gladieux P."/>
            <person name="Thoren M.H."/>
            <person name="Johannesson H."/>
        </authorList>
    </citation>
    <scope>NUCLEOTIDE SEQUENCE</scope>
    <source>
        <strain evidence="5">CBS 123565</strain>
    </source>
</reference>
<feature type="domain" description="KRIT1 ARM-repeats" evidence="4">
    <location>
        <begin position="424"/>
        <end position="537"/>
    </location>
</feature>
<feature type="region of interest" description="Disordered" evidence="2">
    <location>
        <begin position="1229"/>
        <end position="1248"/>
    </location>
</feature>
<feature type="compositionally biased region" description="Basic and acidic residues" evidence="2">
    <location>
        <begin position="733"/>
        <end position="914"/>
    </location>
</feature>
<dbReference type="InterPro" id="IPR002110">
    <property type="entry name" value="Ankyrin_rpt"/>
</dbReference>
<dbReference type="EMBL" id="MU853402">
    <property type="protein sequence ID" value="KAK4137390.1"/>
    <property type="molecule type" value="Genomic_DNA"/>
</dbReference>